<evidence type="ECO:0000313" key="1">
    <source>
        <dbReference type="EMBL" id="OWY90229.1"/>
    </source>
</evidence>
<organism evidence="1 2">
    <name type="scientific">Phytophthora megakarya</name>
    <dbReference type="NCBI Taxonomy" id="4795"/>
    <lineage>
        <taxon>Eukaryota</taxon>
        <taxon>Sar</taxon>
        <taxon>Stramenopiles</taxon>
        <taxon>Oomycota</taxon>
        <taxon>Peronosporomycetes</taxon>
        <taxon>Peronosporales</taxon>
        <taxon>Peronosporaceae</taxon>
        <taxon>Phytophthora</taxon>
    </lineage>
</organism>
<gene>
    <name evidence="1" type="ORF">PHMEG_00041737</name>
</gene>
<keyword evidence="2" id="KW-1185">Reference proteome</keyword>
<name>A0A225UDQ0_9STRA</name>
<reference evidence="2" key="1">
    <citation type="submission" date="2017-03" db="EMBL/GenBank/DDBJ databases">
        <title>Phytopthora megakarya and P. palmivora, two closely related causual agents of cacao black pod achieved similar genome size and gene model numbers by different mechanisms.</title>
        <authorList>
            <person name="Ali S."/>
            <person name="Shao J."/>
            <person name="Larry D.J."/>
            <person name="Kronmiller B."/>
            <person name="Shen D."/>
            <person name="Strem M.D."/>
            <person name="Melnick R.L."/>
            <person name="Guiltinan M.J."/>
            <person name="Tyler B.M."/>
            <person name="Meinhardt L.W."/>
            <person name="Bailey B.A."/>
        </authorList>
    </citation>
    <scope>NUCLEOTIDE SEQUENCE [LARGE SCALE GENOMIC DNA]</scope>
    <source>
        <strain evidence="2">zdho120</strain>
    </source>
</reference>
<sequence>MPGQPVPNHTRQYARELAKERVRRVFRDGGDWCLAAVQNNLSYTTARCAIVIHHKSVAVASVKMTVDAMAKLEEYLDKDCRATLTEMRDRLRSDTGISVGKSSIHRSLQGMLYSPKKLRIEKATMNNTINKDKRKEFVKWLDRHIATGDMIVYQDETNFNLYLSRTEG</sequence>
<accession>A0A225UDQ0</accession>
<dbReference type="AlphaFoldDB" id="A0A225UDQ0"/>
<evidence type="ECO:0000313" key="2">
    <source>
        <dbReference type="Proteomes" id="UP000198211"/>
    </source>
</evidence>
<proteinExistence type="predicted"/>
<dbReference type="Proteomes" id="UP000198211">
    <property type="component" value="Unassembled WGS sequence"/>
</dbReference>
<protein>
    <submittedName>
        <fullName evidence="1">Transposase</fullName>
    </submittedName>
</protein>
<comment type="caution">
    <text evidence="1">The sequence shown here is derived from an EMBL/GenBank/DDBJ whole genome shotgun (WGS) entry which is preliminary data.</text>
</comment>
<dbReference type="EMBL" id="NBNE01023535">
    <property type="protein sequence ID" value="OWY90229.1"/>
    <property type="molecule type" value="Genomic_DNA"/>
</dbReference>
<dbReference type="OrthoDB" id="91555at2759"/>